<evidence type="ECO:0000256" key="4">
    <source>
        <dbReference type="ARBA" id="ARBA00047960"/>
    </source>
</evidence>
<dbReference type="Gene3D" id="3.40.30.10">
    <property type="entry name" value="Glutaredoxin"/>
    <property type="match status" value="1"/>
</dbReference>
<evidence type="ECO:0000256" key="3">
    <source>
        <dbReference type="ARBA" id="ARBA00038317"/>
    </source>
</evidence>
<evidence type="ECO:0000313" key="8">
    <source>
        <dbReference type="EMBL" id="KHJ76518.1"/>
    </source>
</evidence>
<dbReference type="OrthoDB" id="414243at2759"/>
<dbReference type="Pfam" id="PF14497">
    <property type="entry name" value="GST_C_3"/>
    <property type="match status" value="1"/>
</dbReference>
<dbReference type="SUPFAM" id="SSF52833">
    <property type="entry name" value="Thioredoxin-like"/>
    <property type="match status" value="1"/>
</dbReference>
<feature type="domain" description="GST C-terminal" evidence="7">
    <location>
        <begin position="44"/>
        <end position="169"/>
    </location>
</feature>
<dbReference type="PANTHER" id="PTHR11571:SF224">
    <property type="entry name" value="HEMATOPOIETIC PROSTAGLANDIN D SYNTHASE"/>
    <property type="match status" value="1"/>
</dbReference>
<dbReference type="AlphaFoldDB" id="A0A0B1RTV4"/>
<dbReference type="InterPro" id="IPR040079">
    <property type="entry name" value="Glutathione_S-Trfase"/>
</dbReference>
<dbReference type="FunFam" id="1.20.1050.10:FF:000031">
    <property type="entry name" value="Glutathione S-Transferase"/>
    <property type="match status" value="1"/>
</dbReference>
<sequence>MLHCTVPEMPFEQLPVLEVDGKRIAQSYAICRFLARRFGFAGQDAFEEAVVDSIVDQFRDYLFETRPFLVSLIGVGGGDKEVLKNALFLPQRAKLFGYMRKFLRENPPVSYLVGDSLTWADLCLSEHVATYSEMFPEMLEGYPEVRQKSIFFSEYYTLSWKYRQLLRYFFNRFYWT</sequence>
<feature type="domain" description="GST N-terminal" evidence="6">
    <location>
        <begin position="1"/>
        <end position="42"/>
    </location>
</feature>
<dbReference type="EC" id="2.5.1.18" evidence="1"/>
<dbReference type="InterPro" id="IPR050213">
    <property type="entry name" value="GST_superfamily"/>
</dbReference>
<dbReference type="InterPro" id="IPR010987">
    <property type="entry name" value="Glutathione-S-Trfase_C-like"/>
</dbReference>
<dbReference type="PANTHER" id="PTHR11571">
    <property type="entry name" value="GLUTATHIONE S-TRANSFERASE"/>
    <property type="match status" value="1"/>
</dbReference>
<evidence type="ECO:0000256" key="2">
    <source>
        <dbReference type="ARBA" id="ARBA00022679"/>
    </source>
</evidence>
<name>A0A0B1RTV4_OESDE</name>
<dbReference type="CDD" id="cd03192">
    <property type="entry name" value="GST_C_Sigma_like"/>
    <property type="match status" value="1"/>
</dbReference>
<dbReference type="InterPro" id="IPR004045">
    <property type="entry name" value="Glutathione_S-Trfase_N"/>
</dbReference>
<comment type="catalytic activity">
    <reaction evidence="4">
        <text>RX + glutathione = an S-substituted glutathione + a halide anion + H(+)</text>
        <dbReference type="Rhea" id="RHEA:16437"/>
        <dbReference type="ChEBI" id="CHEBI:15378"/>
        <dbReference type="ChEBI" id="CHEBI:16042"/>
        <dbReference type="ChEBI" id="CHEBI:17792"/>
        <dbReference type="ChEBI" id="CHEBI:57925"/>
        <dbReference type="ChEBI" id="CHEBI:90779"/>
        <dbReference type="EC" id="2.5.1.18"/>
    </reaction>
</comment>
<dbReference type="SUPFAM" id="SSF47616">
    <property type="entry name" value="GST C-terminal domain-like"/>
    <property type="match status" value="1"/>
</dbReference>
<dbReference type="InterPro" id="IPR036249">
    <property type="entry name" value="Thioredoxin-like_sf"/>
</dbReference>
<accession>A0A0B1RTV4</accession>
<dbReference type="GO" id="GO:0006749">
    <property type="term" value="P:glutathione metabolic process"/>
    <property type="evidence" value="ECO:0007669"/>
    <property type="project" value="TreeGrafter"/>
</dbReference>
<evidence type="ECO:0000259" key="6">
    <source>
        <dbReference type="PROSITE" id="PS50404"/>
    </source>
</evidence>
<comment type="similarity">
    <text evidence="3">Belongs to the GST superfamily. Sigma family.</text>
</comment>
<evidence type="ECO:0000256" key="1">
    <source>
        <dbReference type="ARBA" id="ARBA00012452"/>
    </source>
</evidence>
<dbReference type="GO" id="GO:0005737">
    <property type="term" value="C:cytoplasm"/>
    <property type="evidence" value="ECO:0007669"/>
    <property type="project" value="UniProtKB-ARBA"/>
</dbReference>
<evidence type="ECO:0000256" key="5">
    <source>
        <dbReference type="ARBA" id="ARBA00078118"/>
    </source>
</evidence>
<reference evidence="8 9" key="1">
    <citation type="submission" date="2014-03" db="EMBL/GenBank/DDBJ databases">
        <title>Draft genome of the hookworm Oesophagostomum dentatum.</title>
        <authorList>
            <person name="Mitreva M."/>
        </authorList>
    </citation>
    <scope>NUCLEOTIDE SEQUENCE [LARGE SCALE GENOMIC DNA]</scope>
    <source>
        <strain evidence="8 9">OD-Hann</strain>
    </source>
</reference>
<dbReference type="Gene3D" id="1.20.1050.10">
    <property type="match status" value="1"/>
</dbReference>
<dbReference type="Pfam" id="PF02798">
    <property type="entry name" value="GST_N"/>
    <property type="match status" value="1"/>
</dbReference>
<keyword evidence="2" id="KW-0808">Transferase</keyword>
<evidence type="ECO:0000259" key="7">
    <source>
        <dbReference type="PROSITE" id="PS50405"/>
    </source>
</evidence>
<dbReference type="InterPro" id="IPR004046">
    <property type="entry name" value="GST_C"/>
</dbReference>
<organism evidence="8 9">
    <name type="scientific">Oesophagostomum dentatum</name>
    <name type="common">Nodular worm</name>
    <dbReference type="NCBI Taxonomy" id="61180"/>
    <lineage>
        <taxon>Eukaryota</taxon>
        <taxon>Metazoa</taxon>
        <taxon>Ecdysozoa</taxon>
        <taxon>Nematoda</taxon>
        <taxon>Chromadorea</taxon>
        <taxon>Rhabditida</taxon>
        <taxon>Rhabditina</taxon>
        <taxon>Rhabditomorpha</taxon>
        <taxon>Strongyloidea</taxon>
        <taxon>Strongylidae</taxon>
        <taxon>Oesophagostomum</taxon>
    </lineage>
</organism>
<dbReference type="GO" id="GO:0004364">
    <property type="term" value="F:glutathione transferase activity"/>
    <property type="evidence" value="ECO:0007669"/>
    <property type="project" value="UniProtKB-EC"/>
</dbReference>
<gene>
    <name evidence="8" type="ORF">OESDEN_23862</name>
</gene>
<dbReference type="PROSITE" id="PS50405">
    <property type="entry name" value="GST_CTER"/>
    <property type="match status" value="1"/>
</dbReference>
<dbReference type="Proteomes" id="UP000053660">
    <property type="component" value="Unassembled WGS sequence"/>
</dbReference>
<dbReference type="SFLD" id="SFLDS00019">
    <property type="entry name" value="Glutathione_Transferase_(cytos"/>
    <property type="match status" value="1"/>
</dbReference>
<dbReference type="EMBL" id="KN611675">
    <property type="protein sequence ID" value="KHJ76518.1"/>
    <property type="molecule type" value="Genomic_DNA"/>
</dbReference>
<keyword evidence="9" id="KW-1185">Reference proteome</keyword>
<evidence type="ECO:0000313" key="9">
    <source>
        <dbReference type="Proteomes" id="UP000053660"/>
    </source>
</evidence>
<dbReference type="InterPro" id="IPR036282">
    <property type="entry name" value="Glutathione-S-Trfase_C_sf"/>
</dbReference>
<dbReference type="PROSITE" id="PS50404">
    <property type="entry name" value="GST_NTER"/>
    <property type="match status" value="1"/>
</dbReference>
<protein>
    <recommendedName>
        <fullName evidence="1">glutathione transferase</fullName>
        <ecNumber evidence="1">2.5.1.18</ecNumber>
    </recommendedName>
    <alternativeName>
        <fullName evidence="5">GST class-sigma</fullName>
    </alternativeName>
</protein>
<proteinExistence type="inferred from homology"/>